<sequence>MQRLQFYDYLGPLAVSSCFVVTVFLLSLIINFILISKNDERTVFEKFGSKLDIRFGVHPMRHDPKKNAKAKKQLINDPNRLMAVSVV</sequence>
<reference evidence="2 3" key="1">
    <citation type="submission" date="2015-12" db="EMBL/GenBank/DDBJ databases">
        <title>Draft genome of the nematode, Onchocerca flexuosa.</title>
        <authorList>
            <person name="Mitreva M."/>
        </authorList>
    </citation>
    <scope>NUCLEOTIDE SEQUENCE [LARGE SCALE GENOMIC DNA]</scope>
    <source>
        <strain evidence="2">Red Deer</strain>
    </source>
</reference>
<gene>
    <name evidence="2" type="ORF">X798_06554</name>
</gene>
<evidence type="ECO:0000313" key="3">
    <source>
        <dbReference type="Proteomes" id="UP000242913"/>
    </source>
</evidence>
<protein>
    <submittedName>
        <fullName evidence="2">Uncharacterized protein</fullName>
    </submittedName>
</protein>
<name>A0A238BML1_9BILA</name>
<dbReference type="AlphaFoldDB" id="A0A238BML1"/>
<dbReference type="OrthoDB" id="5830384at2759"/>
<organism evidence="2 3">
    <name type="scientific">Onchocerca flexuosa</name>
    <dbReference type="NCBI Taxonomy" id="387005"/>
    <lineage>
        <taxon>Eukaryota</taxon>
        <taxon>Metazoa</taxon>
        <taxon>Ecdysozoa</taxon>
        <taxon>Nematoda</taxon>
        <taxon>Chromadorea</taxon>
        <taxon>Rhabditida</taxon>
        <taxon>Spirurina</taxon>
        <taxon>Spiruromorpha</taxon>
        <taxon>Filarioidea</taxon>
        <taxon>Onchocercidae</taxon>
        <taxon>Onchocerca</taxon>
    </lineage>
</organism>
<keyword evidence="1" id="KW-0472">Membrane</keyword>
<keyword evidence="1" id="KW-0812">Transmembrane</keyword>
<dbReference type="Pfam" id="PF21525">
    <property type="entry name" value="Nlp36"/>
    <property type="match status" value="1"/>
</dbReference>
<evidence type="ECO:0000313" key="2">
    <source>
        <dbReference type="EMBL" id="OZC06463.1"/>
    </source>
</evidence>
<keyword evidence="1" id="KW-1133">Transmembrane helix</keyword>
<evidence type="ECO:0000256" key="1">
    <source>
        <dbReference type="SAM" id="Phobius"/>
    </source>
</evidence>
<proteinExistence type="predicted"/>
<dbReference type="Proteomes" id="UP000242913">
    <property type="component" value="Unassembled WGS sequence"/>
</dbReference>
<accession>A0A238BML1</accession>
<keyword evidence="3" id="KW-1185">Reference proteome</keyword>
<feature type="transmembrane region" description="Helical" evidence="1">
    <location>
        <begin position="12"/>
        <end position="34"/>
    </location>
</feature>
<dbReference type="EMBL" id="KZ270103">
    <property type="protein sequence ID" value="OZC06463.1"/>
    <property type="molecule type" value="Genomic_DNA"/>
</dbReference>